<reference evidence="2" key="1">
    <citation type="submission" date="2020-02" db="EMBL/GenBank/DDBJ databases">
        <authorList>
            <person name="Meier V. D."/>
        </authorList>
    </citation>
    <scope>NUCLEOTIDE SEQUENCE</scope>
    <source>
        <strain evidence="2">AVDCRST_MAG53</strain>
    </source>
</reference>
<dbReference type="AlphaFoldDB" id="A0A6J4TFC2"/>
<feature type="compositionally biased region" description="Basic and acidic residues" evidence="1">
    <location>
        <begin position="19"/>
        <end position="36"/>
    </location>
</feature>
<dbReference type="EMBL" id="CADCVR010000102">
    <property type="protein sequence ID" value="CAA9521219.1"/>
    <property type="molecule type" value="Genomic_DNA"/>
</dbReference>
<feature type="compositionally biased region" description="Basic residues" evidence="1">
    <location>
        <begin position="173"/>
        <end position="185"/>
    </location>
</feature>
<feature type="region of interest" description="Disordered" evidence="1">
    <location>
        <begin position="273"/>
        <end position="306"/>
    </location>
</feature>
<feature type="compositionally biased region" description="Basic residues" evidence="1">
    <location>
        <begin position="73"/>
        <end position="94"/>
    </location>
</feature>
<feature type="compositionally biased region" description="Basic residues" evidence="1">
    <location>
        <begin position="125"/>
        <end position="137"/>
    </location>
</feature>
<sequence>GHPRRDPRTGGRHAGADAARSDGRRAPARARADRGRRLPPPRGARPALHVRPRAARRVRAGRGGARRDPPLHRVARRRPGPARCRGGRGHRPRTPARLVPRMRGLGDHPAARRGGEASRASGLVHRGRRPRGRRRRRDGGGTGGRHRRQAAEDRALQQRHQGCRTPFAECSRRRGRSAGRPFRRHPAADRGHPSREGRQAGVRRGRRARRPAAGRVEGRRRRRELDPHHQRRRRAVRVSERLPRRRAVGALRRTRHGLRHRLSVAQLRLRRALRQARGRPAPGTRAGGGADRGPRRHAAGGGERRV</sequence>
<feature type="non-terminal residue" evidence="2">
    <location>
        <position position="1"/>
    </location>
</feature>
<feature type="compositionally biased region" description="Basic and acidic residues" evidence="1">
    <location>
        <begin position="186"/>
        <end position="198"/>
    </location>
</feature>
<protein>
    <submittedName>
        <fullName evidence="2">Uncharacterized protein</fullName>
    </submittedName>
</protein>
<name>A0A6J4TFC2_9ACTN</name>
<feature type="non-terminal residue" evidence="2">
    <location>
        <position position="306"/>
    </location>
</feature>
<accession>A0A6J4TFC2</accession>
<evidence type="ECO:0000256" key="1">
    <source>
        <dbReference type="SAM" id="MobiDB-lite"/>
    </source>
</evidence>
<gene>
    <name evidence="2" type="ORF">AVDCRST_MAG53-3563</name>
</gene>
<organism evidence="2">
    <name type="scientific">uncultured Solirubrobacteraceae bacterium</name>
    <dbReference type="NCBI Taxonomy" id="1162706"/>
    <lineage>
        <taxon>Bacteria</taxon>
        <taxon>Bacillati</taxon>
        <taxon>Actinomycetota</taxon>
        <taxon>Thermoleophilia</taxon>
        <taxon>Solirubrobacterales</taxon>
        <taxon>Solirubrobacteraceae</taxon>
        <taxon>environmental samples</taxon>
    </lineage>
</organism>
<feature type="region of interest" description="Disordered" evidence="1">
    <location>
        <begin position="1"/>
        <end position="241"/>
    </location>
</feature>
<evidence type="ECO:0000313" key="2">
    <source>
        <dbReference type="EMBL" id="CAA9521219.1"/>
    </source>
</evidence>
<feature type="compositionally biased region" description="Basic residues" evidence="1">
    <location>
        <begin position="48"/>
        <end position="60"/>
    </location>
</feature>
<feature type="compositionally biased region" description="Basic and acidic residues" evidence="1">
    <location>
        <begin position="104"/>
        <end position="116"/>
    </location>
</feature>
<proteinExistence type="predicted"/>
<feature type="compositionally biased region" description="Basic residues" evidence="1">
    <location>
        <begin position="201"/>
        <end position="222"/>
    </location>
</feature>